<dbReference type="Proteomes" id="UP000696294">
    <property type="component" value="Unassembled WGS sequence"/>
</dbReference>
<dbReference type="PANTHER" id="PTHR21310">
    <property type="entry name" value="AMINOGLYCOSIDE PHOSPHOTRANSFERASE-RELATED-RELATED"/>
    <property type="match status" value="1"/>
</dbReference>
<evidence type="ECO:0000259" key="1">
    <source>
        <dbReference type="Pfam" id="PF01636"/>
    </source>
</evidence>
<gene>
    <name evidence="2" type="ORF">HCN51_34380</name>
</gene>
<dbReference type="Gene3D" id="3.30.200.20">
    <property type="entry name" value="Phosphorylase Kinase, domain 1"/>
    <property type="match status" value="1"/>
</dbReference>
<name>A0ABX1BCC5_9ACTN</name>
<comment type="caution">
    <text evidence="2">The sequence shown here is derived from an EMBL/GenBank/DDBJ whole genome shotgun (WGS) entry which is preliminary data.</text>
</comment>
<accession>A0ABX1BCC5</accession>
<dbReference type="SUPFAM" id="SSF56112">
    <property type="entry name" value="Protein kinase-like (PK-like)"/>
    <property type="match status" value="1"/>
</dbReference>
<dbReference type="Gene3D" id="3.90.1200.10">
    <property type="match status" value="1"/>
</dbReference>
<dbReference type="InterPro" id="IPR002575">
    <property type="entry name" value="Aminoglycoside_PTrfase"/>
</dbReference>
<keyword evidence="3" id="KW-1185">Reference proteome</keyword>
<protein>
    <submittedName>
        <fullName evidence="2">Phosphotransferase</fullName>
    </submittedName>
</protein>
<dbReference type="RefSeq" id="WP_168015361.1">
    <property type="nucleotide sequence ID" value="NZ_JAATEP010000029.1"/>
</dbReference>
<evidence type="ECO:0000313" key="2">
    <source>
        <dbReference type="EMBL" id="NJP94472.1"/>
    </source>
</evidence>
<feature type="domain" description="Aminoglycoside phosphotransferase" evidence="1">
    <location>
        <begin position="21"/>
        <end position="251"/>
    </location>
</feature>
<dbReference type="InterPro" id="IPR011009">
    <property type="entry name" value="Kinase-like_dom_sf"/>
</dbReference>
<evidence type="ECO:0000313" key="3">
    <source>
        <dbReference type="Proteomes" id="UP000696294"/>
    </source>
</evidence>
<proteinExistence type="predicted"/>
<reference evidence="2 3" key="1">
    <citation type="submission" date="2020-03" db="EMBL/GenBank/DDBJ databases">
        <title>WGS of actinomycetes isolated from Thailand.</title>
        <authorList>
            <person name="Thawai C."/>
        </authorList>
    </citation>
    <scope>NUCLEOTIDE SEQUENCE [LARGE SCALE GENOMIC DNA]</scope>
    <source>
        <strain evidence="2 3">FMUSA5-5</strain>
    </source>
</reference>
<dbReference type="InterPro" id="IPR051678">
    <property type="entry name" value="AGP_Transferase"/>
</dbReference>
<organism evidence="2 3">
    <name type="scientific">Nonomuraea composti</name>
    <dbReference type="NCBI Taxonomy" id="2720023"/>
    <lineage>
        <taxon>Bacteria</taxon>
        <taxon>Bacillati</taxon>
        <taxon>Actinomycetota</taxon>
        <taxon>Actinomycetes</taxon>
        <taxon>Streptosporangiales</taxon>
        <taxon>Streptosporangiaceae</taxon>
        <taxon>Nonomuraea</taxon>
    </lineage>
</organism>
<sequence length="299" mass="33221">MTGDIRALLARHLPDYRVRTVNRLGHGLDNFVYEVNDELLVRRSRVADPQANRQEVARLAAVRELSPLPVPEVVFADDETGTIAYRKLPGTPLNHHLHDDHQPGDPDHHHRVGGTLGPATLAEQLGTFLSAIHGAIPGTMRDLAPLDVYPAPTLLQDAALDYQDVAPHVPEPHRSLVERFLSEAPPDEPPSLRFCHNDLGAEHILVDPQTGTITGIIDWTDAAITDPAHDFALIYRDLGPDLFTRTLTHYEFPVTKQDRARILFYARCALIEDLAYGLSTGPRHYADAALAHLPWTFTD</sequence>
<dbReference type="EMBL" id="JAATEP010000029">
    <property type="protein sequence ID" value="NJP94472.1"/>
    <property type="molecule type" value="Genomic_DNA"/>
</dbReference>
<dbReference type="Pfam" id="PF01636">
    <property type="entry name" value="APH"/>
    <property type="match status" value="1"/>
</dbReference>